<feature type="compositionally biased region" description="Pro residues" evidence="1">
    <location>
        <begin position="122"/>
        <end position="138"/>
    </location>
</feature>
<feature type="compositionally biased region" description="Pro residues" evidence="1">
    <location>
        <begin position="1"/>
        <end position="18"/>
    </location>
</feature>
<evidence type="ECO:0008006" key="4">
    <source>
        <dbReference type="Google" id="ProtNLM"/>
    </source>
</evidence>
<dbReference type="InterPro" id="IPR011047">
    <property type="entry name" value="Quinoprotein_ADH-like_sf"/>
</dbReference>
<gene>
    <name evidence="2" type="ORF">FHS39_003817</name>
</gene>
<evidence type="ECO:0000256" key="1">
    <source>
        <dbReference type="SAM" id="MobiDB-lite"/>
    </source>
</evidence>
<proteinExistence type="predicted"/>
<dbReference type="EMBL" id="JACHJH010000005">
    <property type="protein sequence ID" value="MBB4894759.1"/>
    <property type="molecule type" value="Genomic_DNA"/>
</dbReference>
<feature type="compositionally biased region" description="Pro residues" evidence="1">
    <location>
        <begin position="50"/>
        <end position="87"/>
    </location>
</feature>
<comment type="caution">
    <text evidence="2">The sequence shown here is derived from an EMBL/GenBank/DDBJ whole genome shotgun (WGS) entry which is preliminary data.</text>
</comment>
<dbReference type="Gene3D" id="2.130.10.10">
    <property type="entry name" value="YVTN repeat-like/Quinoprotein amine dehydrogenase"/>
    <property type="match status" value="1"/>
</dbReference>
<sequence>MSQPPQPPQPPQGVPPAKPGGFGSPQEPAPGFGAPPATPPQAQPGYGYPQTPPPPAGAPQTPPPTQVSPQLPPPPAGAPQTPPPGAPPGGYGYPAQPAPGGYGYPAQPGRPDMPTQAFGAQPPQPPQYGAYPTPPMYPGVPDGAPAGGGKGKQRMIAIIGGAVALTLAVGGGVWYATSGSKDDTHKNSAKGGGGQQDGPGGGNEKPKTIDGKLLFSVDQPKADDLVGVKGMWATDQVFAKVDMYKIDGFDLSGGKKWEIPLDGEVCWASHRATADGKTVVLVKAGKPSSDQKYGGPCTQVVALDLNSGKKLWQNSAKAGDQDIRFDEVTIGGTTIAAGGTSGGAAWSLDGKELWKPKPGDDCKDDGYAGGSKLVAVRRCGDYARPLMQVQTLDPQSGAVKSAYKVPAGLQYVHVASTDPLVIAVDAGDSSGSSASDFLAIDDSAKDGKLRSKVSTQNGKFTPKCPATDVEGCTKVAIDKDTLYLPTEEHQSGNSQEVGRVNEVVGFDLASGQSKGKAEGQPGSTLTPLSVDKNGYVIGYQAATYKAGGQVVRIDPKTYKTDVLLKNPASTAEAEGYLSPDSHQALWVQNRLFLGNDFADKPRSYSLGKEYLAMVFGGS</sequence>
<reference evidence="2 3" key="1">
    <citation type="submission" date="2020-08" db="EMBL/GenBank/DDBJ databases">
        <title>Genomic Encyclopedia of Type Strains, Phase III (KMG-III): the genomes of soil and plant-associated and newly described type strains.</title>
        <authorList>
            <person name="Whitman W."/>
        </authorList>
    </citation>
    <scope>NUCLEOTIDE SEQUENCE [LARGE SCALE GENOMIC DNA]</scope>
    <source>
        <strain evidence="2 3">CECT 3266</strain>
    </source>
</reference>
<organism evidence="2 3">
    <name type="scientific">Streptomyces olivoverticillatus</name>
    <dbReference type="NCBI Taxonomy" id="66427"/>
    <lineage>
        <taxon>Bacteria</taxon>
        <taxon>Bacillati</taxon>
        <taxon>Actinomycetota</taxon>
        <taxon>Actinomycetes</taxon>
        <taxon>Kitasatosporales</taxon>
        <taxon>Streptomycetaceae</taxon>
        <taxon>Streptomyces</taxon>
    </lineage>
</organism>
<evidence type="ECO:0000313" key="3">
    <source>
        <dbReference type="Proteomes" id="UP000556084"/>
    </source>
</evidence>
<dbReference type="SUPFAM" id="SSF50998">
    <property type="entry name" value="Quinoprotein alcohol dehydrogenase-like"/>
    <property type="match status" value="1"/>
</dbReference>
<protein>
    <recommendedName>
        <fullName evidence="4">PQQ-binding-like beta-propeller repeat protein</fullName>
    </recommendedName>
</protein>
<feature type="region of interest" description="Disordered" evidence="1">
    <location>
        <begin position="1"/>
        <end position="151"/>
    </location>
</feature>
<dbReference type="AlphaFoldDB" id="A0A7W7LQU9"/>
<feature type="compositionally biased region" description="Low complexity" evidence="1">
    <location>
        <begin position="25"/>
        <end position="35"/>
    </location>
</feature>
<feature type="compositionally biased region" description="Low complexity" evidence="1">
    <location>
        <begin position="93"/>
        <end position="121"/>
    </location>
</feature>
<feature type="region of interest" description="Disordered" evidence="1">
    <location>
        <begin position="181"/>
        <end position="209"/>
    </location>
</feature>
<name>A0A7W7LQU9_9ACTN</name>
<keyword evidence="3" id="KW-1185">Reference proteome</keyword>
<dbReference type="Proteomes" id="UP000556084">
    <property type="component" value="Unassembled WGS sequence"/>
</dbReference>
<dbReference type="RefSeq" id="WP_184350517.1">
    <property type="nucleotide sequence ID" value="NZ_JACHJH010000005.1"/>
</dbReference>
<feature type="compositionally biased region" description="Gly residues" evidence="1">
    <location>
        <begin position="190"/>
        <end position="203"/>
    </location>
</feature>
<evidence type="ECO:0000313" key="2">
    <source>
        <dbReference type="EMBL" id="MBB4894759.1"/>
    </source>
</evidence>
<accession>A0A7W7LQU9</accession>
<dbReference type="InterPro" id="IPR015943">
    <property type="entry name" value="WD40/YVTN_repeat-like_dom_sf"/>
</dbReference>